<dbReference type="GO" id="GO:0045504">
    <property type="term" value="F:dynein heavy chain binding"/>
    <property type="evidence" value="ECO:0007669"/>
    <property type="project" value="TreeGrafter"/>
</dbReference>
<evidence type="ECO:0000313" key="14">
    <source>
        <dbReference type="Proteomes" id="UP000019118"/>
    </source>
</evidence>
<sequence>MFIFVKNSIDLFEPVVVRDLLTELDTDAARLESSEVVVGSSFDSITGQKMKAPTHISLVLSETETTFILDIPSCVALKDTEEGDAAVLKNQEYLTVGKGRNRKVANAEAQTFLCLRLPIKLNYICSNPNRFSDVDTLLSESSLESYKMASDEKQLCKLMKNPRFQEAVCVVERLLANNCFNEEQKRFRGLSDPDIFRDDIQYKYNLNLLWTFANNATKGRCVTSFEWNPTNQDLIAVGYGKFYFAETSTGMVMIWNIKNPVQPERVYNFLNPVTTLSFSTKDPNLLAIGFYNGHVLVLNITSRDINLIGENVPGFDAVWSVVWRPNIDQTKETEQICASFDDGRVIFYTIENTKDLQVCHLFFKIDDANVYLVGTNEGVVHKCSTNYLNQHLDLFLAHDGPINDLKYSPFSQQIYATCGDDWHLRIWAEGISEPLHELFVTMMSVQAMDWSPTHSTILASIYGKTILLWDFQRKVWKPQSETQSPTGSRNTIVQFIESGRCLIVGDIDGNVHVFALEDMPFPAFFQENLLFDALEKSLTTNVALMEKLKKLRRSKLGDFDMSS</sequence>
<keyword evidence="4" id="KW-0677">Repeat</keyword>
<dbReference type="Proteomes" id="UP000019118">
    <property type="component" value="Unassembled WGS sequence"/>
</dbReference>
<keyword evidence="7" id="KW-0206">Cytoskeleton</keyword>
<evidence type="ECO:0000256" key="4">
    <source>
        <dbReference type="ARBA" id="ARBA00022737"/>
    </source>
</evidence>
<keyword evidence="2" id="KW-0963">Cytoplasm</keyword>
<evidence type="ECO:0000256" key="8">
    <source>
        <dbReference type="ARBA" id="ARBA00023273"/>
    </source>
</evidence>
<evidence type="ECO:0000256" key="1">
    <source>
        <dbReference type="ARBA" id="ARBA00004611"/>
    </source>
</evidence>
<dbReference type="GO" id="GO:0003341">
    <property type="term" value="P:cilium movement"/>
    <property type="evidence" value="ECO:0007669"/>
    <property type="project" value="TreeGrafter"/>
</dbReference>
<protein>
    <recommendedName>
        <fullName evidence="10">Dynein axonemal intermediate chain 4</fullName>
    </recommendedName>
    <alternativeName>
        <fullName evidence="11">WD repeat-containing protein 78</fullName>
    </alternativeName>
</protein>
<dbReference type="GO" id="GO:0120293">
    <property type="term" value="C:dynein axonemal particle"/>
    <property type="evidence" value="ECO:0007669"/>
    <property type="project" value="UniProtKB-SubCell"/>
</dbReference>
<evidence type="ECO:0000256" key="5">
    <source>
        <dbReference type="ARBA" id="ARBA00022846"/>
    </source>
</evidence>
<evidence type="ECO:0000256" key="12">
    <source>
        <dbReference type="PROSITE-ProRule" id="PRU00221"/>
    </source>
</evidence>
<dbReference type="InterPro" id="IPR036322">
    <property type="entry name" value="WD40_repeat_dom_sf"/>
</dbReference>
<dbReference type="Pfam" id="PF00400">
    <property type="entry name" value="WD40"/>
    <property type="match status" value="1"/>
</dbReference>
<keyword evidence="5" id="KW-0282">Flagellum</keyword>
<dbReference type="PANTHER" id="PTHR12442:SF12">
    <property type="entry name" value="DYNEIN AXONEMAL INTERMEDIATE CHAIN 4"/>
    <property type="match status" value="1"/>
</dbReference>
<reference evidence="14" key="1">
    <citation type="journal article" date="2013" name="Genome Biol.">
        <title>Draft genome of the mountain pine beetle, Dendroctonus ponderosae Hopkins, a major forest pest.</title>
        <authorList>
            <person name="Keeling C.I."/>
            <person name="Yuen M.M."/>
            <person name="Liao N.Y."/>
            <person name="Docking T.R."/>
            <person name="Chan S.K."/>
            <person name="Taylor G.A."/>
            <person name="Palmquist D.L."/>
            <person name="Jackman S.D."/>
            <person name="Nguyen A."/>
            <person name="Li M."/>
            <person name="Henderson H."/>
            <person name="Janes J.K."/>
            <person name="Zhao Y."/>
            <person name="Pandoh P."/>
            <person name="Moore R."/>
            <person name="Sperling F.A."/>
            <person name="Huber D.P."/>
            <person name="Birol I."/>
            <person name="Jones S.J."/>
            <person name="Bohlmann J."/>
        </authorList>
    </citation>
    <scope>NUCLEOTIDE SEQUENCE</scope>
</reference>
<dbReference type="AlphaFoldDB" id="A0AAR5NZG3"/>
<organism evidence="13 14">
    <name type="scientific">Dendroctonus ponderosae</name>
    <name type="common">Mountain pine beetle</name>
    <dbReference type="NCBI Taxonomy" id="77166"/>
    <lineage>
        <taxon>Eukaryota</taxon>
        <taxon>Metazoa</taxon>
        <taxon>Ecdysozoa</taxon>
        <taxon>Arthropoda</taxon>
        <taxon>Hexapoda</taxon>
        <taxon>Insecta</taxon>
        <taxon>Pterygota</taxon>
        <taxon>Neoptera</taxon>
        <taxon>Endopterygota</taxon>
        <taxon>Coleoptera</taxon>
        <taxon>Polyphaga</taxon>
        <taxon>Cucujiformia</taxon>
        <taxon>Curculionidae</taxon>
        <taxon>Scolytinae</taxon>
        <taxon>Dendroctonus</taxon>
    </lineage>
</organism>
<name>A0AAR5NZG3_DENPD</name>
<keyword evidence="8" id="KW-0966">Cell projection</keyword>
<dbReference type="InterPro" id="IPR015943">
    <property type="entry name" value="WD40/YVTN_repeat-like_dom_sf"/>
</dbReference>
<dbReference type="GO" id="GO:0005858">
    <property type="term" value="C:axonemal dynein complex"/>
    <property type="evidence" value="ECO:0007669"/>
    <property type="project" value="TreeGrafter"/>
</dbReference>
<dbReference type="InterPro" id="IPR050687">
    <property type="entry name" value="Dynein_IC"/>
</dbReference>
<keyword evidence="6" id="KW-0969">Cilium</keyword>
<dbReference type="EnsemblMetazoa" id="XM_019898636.1">
    <property type="protein sequence ID" value="XP_019754195.1"/>
    <property type="gene ID" value="LOC109533344"/>
</dbReference>
<reference evidence="13" key="2">
    <citation type="submission" date="2024-08" db="UniProtKB">
        <authorList>
            <consortium name="EnsemblMetazoa"/>
        </authorList>
    </citation>
    <scope>IDENTIFICATION</scope>
</reference>
<dbReference type="InterPro" id="IPR001680">
    <property type="entry name" value="WD40_rpt"/>
</dbReference>
<evidence type="ECO:0000256" key="3">
    <source>
        <dbReference type="ARBA" id="ARBA00022574"/>
    </source>
</evidence>
<dbReference type="GO" id="GO:0045503">
    <property type="term" value="F:dynein light chain binding"/>
    <property type="evidence" value="ECO:0007669"/>
    <property type="project" value="TreeGrafter"/>
</dbReference>
<evidence type="ECO:0000313" key="13">
    <source>
        <dbReference type="EnsemblMetazoa" id="XP_019754195.1"/>
    </source>
</evidence>
<keyword evidence="3 12" id="KW-0853">WD repeat</keyword>
<dbReference type="Gene3D" id="2.130.10.10">
    <property type="entry name" value="YVTN repeat-like/Quinoprotein amine dehydrogenase"/>
    <property type="match status" value="1"/>
</dbReference>
<evidence type="ECO:0000256" key="9">
    <source>
        <dbReference type="ARBA" id="ARBA00024190"/>
    </source>
</evidence>
<dbReference type="SUPFAM" id="SSF50978">
    <property type="entry name" value="WD40 repeat-like"/>
    <property type="match status" value="1"/>
</dbReference>
<evidence type="ECO:0000256" key="7">
    <source>
        <dbReference type="ARBA" id="ARBA00023212"/>
    </source>
</evidence>
<evidence type="ECO:0000256" key="2">
    <source>
        <dbReference type="ARBA" id="ARBA00022490"/>
    </source>
</evidence>
<keyword evidence="14" id="KW-1185">Reference proteome</keyword>
<dbReference type="PROSITE" id="PS50082">
    <property type="entry name" value="WD_REPEATS_2"/>
    <property type="match status" value="1"/>
</dbReference>
<comment type="subcellular location">
    <subcellularLocation>
        <location evidence="1">Cytoplasm</location>
        <location evidence="1">Cytoskeleton</location>
        <location evidence="1">Flagellum axoneme</location>
    </subcellularLocation>
    <subcellularLocation>
        <location evidence="9">Dynein axonemal particle</location>
    </subcellularLocation>
</comment>
<dbReference type="PANTHER" id="PTHR12442">
    <property type="entry name" value="DYNEIN INTERMEDIATE CHAIN"/>
    <property type="match status" value="1"/>
</dbReference>
<evidence type="ECO:0000256" key="11">
    <source>
        <dbReference type="ARBA" id="ARBA00041557"/>
    </source>
</evidence>
<evidence type="ECO:0000256" key="10">
    <source>
        <dbReference type="ARBA" id="ARBA00040002"/>
    </source>
</evidence>
<accession>A0AAR5NZG3</accession>
<feature type="repeat" description="WD" evidence="12">
    <location>
        <begin position="395"/>
        <end position="427"/>
    </location>
</feature>
<dbReference type="SMART" id="SM00320">
    <property type="entry name" value="WD40"/>
    <property type="match status" value="6"/>
</dbReference>
<proteinExistence type="predicted"/>
<evidence type="ECO:0000256" key="6">
    <source>
        <dbReference type="ARBA" id="ARBA00023069"/>
    </source>
</evidence>